<reference evidence="1" key="1">
    <citation type="submission" date="2024-09" db="EMBL/GenBank/DDBJ databases">
        <authorList>
            <person name="Liu J."/>
        </authorList>
    </citation>
    <scope>NUCLEOTIDE SEQUENCE</scope>
    <source>
        <strain evidence="1">NBU2967</strain>
    </source>
</reference>
<evidence type="ECO:0000313" key="2">
    <source>
        <dbReference type="Proteomes" id="UP001595191"/>
    </source>
</evidence>
<dbReference type="Proteomes" id="UP001595191">
    <property type="component" value="Unassembled WGS sequence"/>
</dbReference>
<comment type="caution">
    <text evidence="1">The sequence shown here is derived from an EMBL/GenBank/DDBJ whole genome shotgun (WGS) entry which is preliminary data.</text>
</comment>
<proteinExistence type="predicted"/>
<sequence length="302" mass="34083">MRPVKNQYVTLPILTEKQLTLCIKREDLTHPLISGNKYRKLKYNIATAKDQGFDTLLTFGGAYSNHIAATAYAGKLHGLRTIGIIRGEELEVKWKENPTLRKASEDGMHFKFVSREVYRQKESHIFLQLLEKEFRNFYLLPEGGSNALAVKGCEEILDAEDRDFDIVCCAVGTGATIAGIANSATSEQQVLGFPALKGDFLNQDIRKFAHKENWKLLTEYHFGGYAKVTPELVHFINDFREKTHVPLDSVYTGKMIFGILDMVKKDYFPPKTKILAIHTGGLQGIAGVNQRLKMKNLPLIHV</sequence>
<keyword evidence="2" id="KW-1185">Reference proteome</keyword>
<accession>A0ACC7LKM4</accession>
<gene>
    <name evidence="1" type="ORF">ACEZ3G_08940</name>
</gene>
<name>A0ACC7LKM4_9FLAO</name>
<dbReference type="EMBL" id="JBHFPV010000001">
    <property type="protein sequence ID" value="MFH6603599.1"/>
    <property type="molecule type" value="Genomic_DNA"/>
</dbReference>
<evidence type="ECO:0000313" key="1">
    <source>
        <dbReference type="EMBL" id="MFH6603599.1"/>
    </source>
</evidence>
<organism evidence="1 2">
    <name type="scientific">Meishania litoralis</name>
    <dbReference type="NCBI Taxonomy" id="3434685"/>
    <lineage>
        <taxon>Bacteria</taxon>
        <taxon>Pseudomonadati</taxon>
        <taxon>Bacteroidota</taxon>
        <taxon>Flavobacteriia</taxon>
        <taxon>Flavobacteriales</taxon>
        <taxon>Flavobacteriaceae</taxon>
        <taxon>Meishania</taxon>
    </lineage>
</organism>
<protein>
    <submittedName>
        <fullName evidence="1">1-aminocyclopropane-1-carboxylate deaminase/D-cysteine desulfhydrase</fullName>
    </submittedName>
</protein>